<evidence type="ECO:0000313" key="3">
    <source>
        <dbReference type="Proteomes" id="UP001168877"/>
    </source>
</evidence>
<reference evidence="2" key="2">
    <citation type="submission" date="2023-06" db="EMBL/GenBank/DDBJ databases">
        <authorList>
            <person name="Swenson N.G."/>
            <person name="Wegrzyn J.L."/>
            <person name="Mcevoy S.L."/>
        </authorList>
    </citation>
    <scope>NUCLEOTIDE SEQUENCE</scope>
    <source>
        <strain evidence="2">NS2018</strain>
        <tissue evidence="2">Leaf</tissue>
    </source>
</reference>
<dbReference type="GO" id="GO:0003723">
    <property type="term" value="F:RNA binding"/>
    <property type="evidence" value="ECO:0007669"/>
    <property type="project" value="InterPro"/>
</dbReference>
<evidence type="ECO:0000256" key="1">
    <source>
        <dbReference type="ARBA" id="ARBA00022737"/>
    </source>
</evidence>
<accession>A0AA39RUF1</accession>
<protein>
    <recommendedName>
        <fullName evidence="4">Pentatricopeptide repeat-containing protein</fullName>
    </recommendedName>
</protein>
<sequence>MISALAHGYGEEAINIFNNMVRSSMKPYRITLVVVLNACSHSGLVQEGVRYFESMTRDHGIVRNQEHYACLIDLMGRAGCFDRLIKQLEKMPCELDGRLWNAILGVCRIHGNIELGRKAAEQLMELEPQSSAAYVLLSSIYAALVFKKKKKKKYICCSWKVGMGREGETTYGGDWRDR</sequence>
<name>A0AA39RUF1_ACESA</name>
<comment type="caution">
    <text evidence="2">The sequence shown here is derived from an EMBL/GenBank/DDBJ whole genome shotgun (WGS) entry which is preliminary data.</text>
</comment>
<reference evidence="2" key="1">
    <citation type="journal article" date="2022" name="Plant J.">
        <title>Strategies of tolerance reflected in two North American maple genomes.</title>
        <authorList>
            <person name="McEvoy S.L."/>
            <person name="Sezen U.U."/>
            <person name="Trouern-Trend A."/>
            <person name="McMahon S.M."/>
            <person name="Schaberg P.G."/>
            <person name="Yang J."/>
            <person name="Wegrzyn J.L."/>
            <person name="Swenson N.G."/>
        </authorList>
    </citation>
    <scope>NUCLEOTIDE SEQUENCE</scope>
    <source>
        <strain evidence="2">NS2018</strain>
    </source>
</reference>
<dbReference type="Proteomes" id="UP001168877">
    <property type="component" value="Unassembled WGS sequence"/>
</dbReference>
<proteinExistence type="predicted"/>
<dbReference type="InterPro" id="IPR002885">
    <property type="entry name" value="PPR_rpt"/>
</dbReference>
<dbReference type="InterPro" id="IPR046848">
    <property type="entry name" value="E_motif"/>
</dbReference>
<dbReference type="Pfam" id="PF01535">
    <property type="entry name" value="PPR"/>
    <property type="match status" value="2"/>
</dbReference>
<keyword evidence="1" id="KW-0677">Repeat</keyword>
<dbReference type="Gene3D" id="1.25.40.10">
    <property type="entry name" value="Tetratricopeptide repeat domain"/>
    <property type="match status" value="1"/>
</dbReference>
<dbReference type="InterPro" id="IPR046960">
    <property type="entry name" value="PPR_At4g14850-like_plant"/>
</dbReference>
<keyword evidence="3" id="KW-1185">Reference proteome</keyword>
<organism evidence="2 3">
    <name type="scientific">Acer saccharum</name>
    <name type="common">Sugar maple</name>
    <dbReference type="NCBI Taxonomy" id="4024"/>
    <lineage>
        <taxon>Eukaryota</taxon>
        <taxon>Viridiplantae</taxon>
        <taxon>Streptophyta</taxon>
        <taxon>Embryophyta</taxon>
        <taxon>Tracheophyta</taxon>
        <taxon>Spermatophyta</taxon>
        <taxon>Magnoliopsida</taxon>
        <taxon>eudicotyledons</taxon>
        <taxon>Gunneridae</taxon>
        <taxon>Pentapetalae</taxon>
        <taxon>rosids</taxon>
        <taxon>malvids</taxon>
        <taxon>Sapindales</taxon>
        <taxon>Sapindaceae</taxon>
        <taxon>Hippocastanoideae</taxon>
        <taxon>Acereae</taxon>
        <taxon>Acer</taxon>
    </lineage>
</organism>
<dbReference type="InterPro" id="IPR011990">
    <property type="entry name" value="TPR-like_helical_dom_sf"/>
</dbReference>
<dbReference type="Pfam" id="PF20431">
    <property type="entry name" value="E_motif"/>
    <property type="match status" value="1"/>
</dbReference>
<dbReference type="PANTHER" id="PTHR47926:SF465">
    <property type="entry name" value="PENTATRICOPEPTIDE REPEAT (PPR-LIKE) SUPERFAMILY PROTEIN"/>
    <property type="match status" value="1"/>
</dbReference>
<gene>
    <name evidence="2" type="ORF">LWI29_001251</name>
</gene>
<dbReference type="EMBL" id="JAUESC010000384">
    <property type="protein sequence ID" value="KAK0580386.1"/>
    <property type="molecule type" value="Genomic_DNA"/>
</dbReference>
<dbReference type="NCBIfam" id="TIGR00756">
    <property type="entry name" value="PPR"/>
    <property type="match status" value="1"/>
</dbReference>
<dbReference type="GO" id="GO:0099402">
    <property type="term" value="P:plant organ development"/>
    <property type="evidence" value="ECO:0007669"/>
    <property type="project" value="UniProtKB-ARBA"/>
</dbReference>
<dbReference type="GO" id="GO:0009451">
    <property type="term" value="P:RNA modification"/>
    <property type="evidence" value="ECO:0007669"/>
    <property type="project" value="InterPro"/>
</dbReference>
<dbReference type="AlphaFoldDB" id="A0AA39RUF1"/>
<dbReference type="FunFam" id="1.25.40.10:FF:000158">
    <property type="entry name" value="pentatricopeptide repeat-containing protein At2g33680"/>
    <property type="match status" value="1"/>
</dbReference>
<evidence type="ECO:0008006" key="4">
    <source>
        <dbReference type="Google" id="ProtNLM"/>
    </source>
</evidence>
<dbReference type="PANTHER" id="PTHR47926">
    <property type="entry name" value="PENTATRICOPEPTIDE REPEAT-CONTAINING PROTEIN"/>
    <property type="match status" value="1"/>
</dbReference>
<evidence type="ECO:0000313" key="2">
    <source>
        <dbReference type="EMBL" id="KAK0580386.1"/>
    </source>
</evidence>